<dbReference type="InterPro" id="IPR004042">
    <property type="entry name" value="Intein_endonuc_central"/>
</dbReference>
<reference evidence="3 4" key="1">
    <citation type="journal article" date="2018" name="Mol. Biol. Evol.">
        <title>Broad Genomic Sampling Reveals a Smut Pathogenic Ancestry of the Fungal Clade Ustilaginomycotina.</title>
        <authorList>
            <person name="Kijpornyongpan T."/>
            <person name="Mondo S.J."/>
            <person name="Barry K."/>
            <person name="Sandor L."/>
            <person name="Lee J."/>
            <person name="Lipzen A."/>
            <person name="Pangilinan J."/>
            <person name="LaButti K."/>
            <person name="Hainaut M."/>
            <person name="Henrissat B."/>
            <person name="Grigoriev I.V."/>
            <person name="Spatafora J.W."/>
            <person name="Aime M.C."/>
        </authorList>
    </citation>
    <scope>NUCLEOTIDE SEQUENCE [LARGE SCALE GENOMIC DNA]</scope>
    <source>
        <strain evidence="3 4">MCA 4718</strain>
    </source>
</reference>
<dbReference type="GO" id="GO:0004519">
    <property type="term" value="F:endonuclease activity"/>
    <property type="evidence" value="ECO:0007669"/>
    <property type="project" value="InterPro"/>
</dbReference>
<feature type="compositionally biased region" description="Polar residues" evidence="1">
    <location>
        <begin position="143"/>
        <end position="157"/>
    </location>
</feature>
<feature type="region of interest" description="Disordered" evidence="1">
    <location>
        <begin position="117"/>
        <end position="194"/>
    </location>
</feature>
<evidence type="ECO:0000259" key="2">
    <source>
        <dbReference type="PROSITE" id="PS50819"/>
    </source>
</evidence>
<keyword evidence="4" id="KW-1185">Reference proteome</keyword>
<feature type="domain" description="DOD-type homing endonuclease" evidence="2">
    <location>
        <begin position="300"/>
        <end position="460"/>
    </location>
</feature>
<dbReference type="OrthoDB" id="5762423at2759"/>
<evidence type="ECO:0000313" key="3">
    <source>
        <dbReference type="EMBL" id="PWN17749.1"/>
    </source>
</evidence>
<dbReference type="GeneID" id="37015188"/>
<dbReference type="SUPFAM" id="SSF55608">
    <property type="entry name" value="Homing endonucleases"/>
    <property type="match status" value="2"/>
</dbReference>
<evidence type="ECO:0000313" key="4">
    <source>
        <dbReference type="Proteomes" id="UP000245942"/>
    </source>
</evidence>
<name>A0A316TWB5_9BASI</name>
<dbReference type="InterPro" id="IPR027434">
    <property type="entry name" value="Homing_endonucl"/>
</dbReference>
<dbReference type="AlphaFoldDB" id="A0A316TWB5"/>
<sequence>MLGEDTILRTPSGPRTVGSLATTDVIYDDDNQEVEVVVSPPLQMDSPSRISFYPWPQSGARAVGARLLSYTVSQDHALHLIASNDVNPMLTDNPNGKPRVVWTTRCQPYQDLAQQVGQELSSPMVSPPSSPTPGAPRRMPTRTARSQTTVDPATSSDPESDRSFHPSQALSDPSQELSSEPMHNHPLTPHESLEKAHRKFRRDLCLCRSIRRTGFLCSTMEEAEHVKEMLRDLRVGPTMDTNIVQAYDVVSITAQEWHEAQHQTLRPGGWITNLKMTRYSYQMLPAGDDRDDHLPVDPYFVGLWFGDGGHRTPTITVSERDTQIIERLHRLCNRLNDSRPGWAAPLQVKFRRKKFQEDSIIKENFQVWDCAITSTAFNRDRRWWNPIVTGLRQLGVYAMHKTTGVPDQYLNGSERTRASVLAGLIDSDGSWHGSGYIFSQSDAHLPVVNSFRSLALGLGIRAHEVVHYMSPAPGNKNRLLPQCRITIGGPNIHKLQPFLALPRKKQPPPRRQNDCDLRTIKVEQVDQHSPPLLGRAIRARAPADIRGMLVRRQVIRGQLEDGSIVVV</sequence>
<dbReference type="RefSeq" id="XP_025344909.1">
    <property type="nucleotide sequence ID" value="XM_025493454.1"/>
</dbReference>
<dbReference type="PROSITE" id="PS50819">
    <property type="entry name" value="INTEIN_ENDONUCLEASE"/>
    <property type="match status" value="1"/>
</dbReference>
<protein>
    <recommendedName>
        <fullName evidence="2">DOD-type homing endonuclease domain-containing protein</fullName>
    </recommendedName>
</protein>
<feature type="compositionally biased region" description="Pro residues" evidence="1">
    <location>
        <begin position="125"/>
        <end position="134"/>
    </location>
</feature>
<evidence type="ECO:0000256" key="1">
    <source>
        <dbReference type="SAM" id="MobiDB-lite"/>
    </source>
</evidence>
<feature type="compositionally biased region" description="Polar residues" evidence="1">
    <location>
        <begin position="165"/>
        <end position="178"/>
    </location>
</feature>
<gene>
    <name evidence="3" type="ORF">BCV69DRAFT_285629</name>
</gene>
<proteinExistence type="predicted"/>
<accession>A0A316TWB5</accession>
<dbReference type="Gene3D" id="3.10.28.10">
    <property type="entry name" value="Homing endonucleases"/>
    <property type="match status" value="1"/>
</dbReference>
<dbReference type="EMBL" id="KZ819340">
    <property type="protein sequence ID" value="PWN17749.1"/>
    <property type="molecule type" value="Genomic_DNA"/>
</dbReference>
<dbReference type="STRING" id="1684307.A0A316TWB5"/>
<organism evidence="3 4">
    <name type="scientific">Pseudomicrostroma glucosiphilum</name>
    <dbReference type="NCBI Taxonomy" id="1684307"/>
    <lineage>
        <taxon>Eukaryota</taxon>
        <taxon>Fungi</taxon>
        <taxon>Dikarya</taxon>
        <taxon>Basidiomycota</taxon>
        <taxon>Ustilaginomycotina</taxon>
        <taxon>Exobasidiomycetes</taxon>
        <taxon>Microstromatales</taxon>
        <taxon>Microstromatales incertae sedis</taxon>
        <taxon>Pseudomicrostroma</taxon>
    </lineage>
</organism>
<dbReference type="Proteomes" id="UP000245942">
    <property type="component" value="Unassembled WGS sequence"/>
</dbReference>